<dbReference type="Pfam" id="PF13692">
    <property type="entry name" value="Glyco_trans_1_4"/>
    <property type="match status" value="1"/>
</dbReference>
<evidence type="ECO:0000313" key="1">
    <source>
        <dbReference type="EMBL" id="MBJ6798755.1"/>
    </source>
</evidence>
<protein>
    <submittedName>
        <fullName evidence="1">Glycosyltransferase</fullName>
    </submittedName>
</protein>
<accession>A0ABS0YMM7</accession>
<dbReference type="SUPFAM" id="SSF53756">
    <property type="entry name" value="UDP-Glycosyltransferase/glycogen phosphorylase"/>
    <property type="match status" value="1"/>
</dbReference>
<name>A0ABS0YMM7_9BACT</name>
<gene>
    <name evidence="1" type="ORF">JFN90_01250</name>
</gene>
<dbReference type="EMBL" id="JAEMHK010000001">
    <property type="protein sequence ID" value="MBJ6798755.1"/>
    <property type="molecule type" value="Genomic_DNA"/>
</dbReference>
<keyword evidence="2" id="KW-1185">Reference proteome</keyword>
<sequence length="372" mass="42239">MHEEAIIVFSHLRWSFVYQRPQQLLARMAERRRVIFFEEPVLDPEVAPFLECSNPAQGVMVCRPHTPVQRPGYHDEQISCLVPLLEELLREERLERYLAWFYTPMALPLAAPLKPRLVVYDCMDELSGFLDAPKELAERERALLKWADLVFTGGPSLYRAKQRHHARVYCFPSSVDAAHFGLACDPTIEHENQRPLPRPRLGYFGVLDERLNLPLLDALATSHTEWQIVMVGPVLKIAPETLPQRENISYYGQQQYAELPRFVAGWDVCLIPFALNDATRFISPTKILEYMAAEKPVVSTPITDVAEPYGDIVFIGDDIASFIAGCEGALALPRAKQREMVQAMRAVVAGTSWDGTVRAMEELLTATWPPIR</sequence>
<dbReference type="Gene3D" id="3.40.50.2000">
    <property type="entry name" value="Glycogen Phosphorylase B"/>
    <property type="match status" value="1"/>
</dbReference>
<reference evidence="1 2" key="1">
    <citation type="submission" date="2020-12" db="EMBL/GenBank/DDBJ databases">
        <title>Geomonas sp. Red259, isolated from paddy soil.</title>
        <authorList>
            <person name="Xu Z."/>
            <person name="Zhang Z."/>
            <person name="Masuda Y."/>
            <person name="Itoh H."/>
            <person name="Senoo K."/>
        </authorList>
    </citation>
    <scope>NUCLEOTIDE SEQUENCE [LARGE SCALE GENOMIC DNA]</scope>
    <source>
        <strain evidence="1 2">Red259</strain>
    </source>
</reference>
<dbReference type="Proteomes" id="UP000641025">
    <property type="component" value="Unassembled WGS sequence"/>
</dbReference>
<evidence type="ECO:0000313" key="2">
    <source>
        <dbReference type="Proteomes" id="UP000641025"/>
    </source>
</evidence>
<proteinExistence type="predicted"/>
<organism evidence="1 2">
    <name type="scientific">Geomonas propionica</name>
    <dbReference type="NCBI Taxonomy" id="2798582"/>
    <lineage>
        <taxon>Bacteria</taxon>
        <taxon>Pseudomonadati</taxon>
        <taxon>Thermodesulfobacteriota</taxon>
        <taxon>Desulfuromonadia</taxon>
        <taxon>Geobacterales</taxon>
        <taxon>Geobacteraceae</taxon>
        <taxon>Geomonas</taxon>
    </lineage>
</organism>
<comment type="caution">
    <text evidence="1">The sequence shown here is derived from an EMBL/GenBank/DDBJ whole genome shotgun (WGS) entry which is preliminary data.</text>
</comment>
<dbReference type="RefSeq" id="WP_199393285.1">
    <property type="nucleotide sequence ID" value="NZ_JAEMHK010000001.1"/>
</dbReference>